<keyword evidence="3" id="KW-1185">Reference proteome</keyword>
<dbReference type="eggNOG" id="COG2227">
    <property type="taxonomic scope" value="Bacteria"/>
</dbReference>
<gene>
    <name evidence="2" type="primary">ubiG1</name>
    <name evidence="2" type="ordered locus">sce1960</name>
</gene>
<evidence type="ECO:0000313" key="2">
    <source>
        <dbReference type="EMBL" id="CAN92119.1"/>
    </source>
</evidence>
<sequence>MSSRVPDQREYSHDRLGDRFEKALSQYDTRRRVETLVGEFLTDEMVRGKHALDVGCGLGYFSEALAKRGAIVTACDLGPNLVEATRKRVGCEAVVADALRLVDQFGRDRFDLVLSSECIEHTPDPQACLRQMAGVLKPGGYLSLSTPNLLWQPVVRLASRLELRAFDGHENFSTWGSLARPLGDGGVKIIRRKGLHLFPFQFGLHELSRYFDEHLQVASRLMINLCILGRKDPE</sequence>
<dbReference type="PANTHER" id="PTHR43464:SF83">
    <property type="entry name" value="MALONYL-[ACYL-CARRIER PROTEIN] O-METHYLTRANSFERASE"/>
    <property type="match status" value="1"/>
</dbReference>
<dbReference type="Gene3D" id="3.40.50.150">
    <property type="entry name" value="Vaccinia Virus protein VP39"/>
    <property type="match status" value="1"/>
</dbReference>
<reference evidence="2 3" key="1">
    <citation type="journal article" date="2007" name="Nat. Biotechnol.">
        <title>Complete genome sequence of the myxobacterium Sorangium cellulosum.</title>
        <authorList>
            <person name="Schneiker S."/>
            <person name="Perlova O."/>
            <person name="Kaiser O."/>
            <person name="Gerth K."/>
            <person name="Alici A."/>
            <person name="Altmeyer M.O."/>
            <person name="Bartels D."/>
            <person name="Bekel T."/>
            <person name="Beyer S."/>
            <person name="Bode E."/>
            <person name="Bode H.B."/>
            <person name="Bolten C.J."/>
            <person name="Choudhuri J.V."/>
            <person name="Doss S."/>
            <person name="Elnakady Y.A."/>
            <person name="Frank B."/>
            <person name="Gaigalat L."/>
            <person name="Goesmann A."/>
            <person name="Groeger C."/>
            <person name="Gross F."/>
            <person name="Jelsbak L."/>
            <person name="Jelsbak L."/>
            <person name="Kalinowski J."/>
            <person name="Kegler C."/>
            <person name="Knauber T."/>
            <person name="Konietzny S."/>
            <person name="Kopp M."/>
            <person name="Krause L."/>
            <person name="Krug D."/>
            <person name="Linke B."/>
            <person name="Mahmud T."/>
            <person name="Martinez-Arias R."/>
            <person name="McHardy A.C."/>
            <person name="Merai M."/>
            <person name="Meyer F."/>
            <person name="Mormann S."/>
            <person name="Munoz-Dorado J."/>
            <person name="Perez J."/>
            <person name="Pradella S."/>
            <person name="Rachid S."/>
            <person name="Raddatz G."/>
            <person name="Rosenau F."/>
            <person name="Rueckert C."/>
            <person name="Sasse F."/>
            <person name="Scharfe M."/>
            <person name="Schuster S.C."/>
            <person name="Suen G."/>
            <person name="Treuner-Lange A."/>
            <person name="Velicer G.J."/>
            <person name="Vorholter F.-J."/>
            <person name="Weissman K.J."/>
            <person name="Welch R.D."/>
            <person name="Wenzel S.C."/>
            <person name="Whitworth D.E."/>
            <person name="Wilhelm S."/>
            <person name="Wittmann C."/>
            <person name="Bloecker H."/>
            <person name="Puehler A."/>
            <person name="Mueller R."/>
        </authorList>
    </citation>
    <scope>NUCLEOTIDE SEQUENCE [LARGE SCALE GENOMIC DNA]</scope>
    <source>
        <strain evidence="3">So ce56</strain>
    </source>
</reference>
<keyword evidence="2" id="KW-0808">Transferase</keyword>
<dbReference type="EMBL" id="AM746676">
    <property type="protein sequence ID" value="CAN92119.1"/>
    <property type="molecule type" value="Genomic_DNA"/>
</dbReference>
<dbReference type="HOGENOM" id="CLU_1184435_0_0_7"/>
<protein>
    <submittedName>
        <fullName evidence="2">3-demethylubiquinone-9 3-O-methyltransferase</fullName>
        <ecNumber evidence="2">2.1.1.64</ecNumber>
    </submittedName>
</protein>
<dbReference type="CDD" id="cd02440">
    <property type="entry name" value="AdoMet_MTases"/>
    <property type="match status" value="1"/>
</dbReference>
<dbReference type="AlphaFoldDB" id="A9FQ40"/>
<keyword evidence="2" id="KW-0489">Methyltransferase</keyword>
<feature type="domain" description="Methyltransferase type 11" evidence="1">
    <location>
        <begin position="52"/>
        <end position="143"/>
    </location>
</feature>
<dbReference type="Pfam" id="PF08241">
    <property type="entry name" value="Methyltransf_11"/>
    <property type="match status" value="1"/>
</dbReference>
<dbReference type="EC" id="2.1.1.64" evidence="2"/>
<dbReference type="InterPro" id="IPR029063">
    <property type="entry name" value="SAM-dependent_MTases_sf"/>
</dbReference>
<dbReference type="InterPro" id="IPR013216">
    <property type="entry name" value="Methyltransf_11"/>
</dbReference>
<dbReference type="PANTHER" id="PTHR43464">
    <property type="entry name" value="METHYLTRANSFERASE"/>
    <property type="match status" value="1"/>
</dbReference>
<dbReference type="GO" id="GO:0032259">
    <property type="term" value="P:methylation"/>
    <property type="evidence" value="ECO:0007669"/>
    <property type="project" value="UniProtKB-KW"/>
</dbReference>
<name>A9FQ40_SORC5</name>
<dbReference type="STRING" id="448385.sce1960"/>
<accession>A9FQ40</accession>
<dbReference type="SUPFAM" id="SSF53335">
    <property type="entry name" value="S-adenosyl-L-methionine-dependent methyltransferases"/>
    <property type="match status" value="1"/>
</dbReference>
<organism evidence="2 3">
    <name type="scientific">Sorangium cellulosum (strain So ce56)</name>
    <name type="common">Polyangium cellulosum (strain So ce56)</name>
    <dbReference type="NCBI Taxonomy" id="448385"/>
    <lineage>
        <taxon>Bacteria</taxon>
        <taxon>Pseudomonadati</taxon>
        <taxon>Myxococcota</taxon>
        <taxon>Polyangia</taxon>
        <taxon>Polyangiales</taxon>
        <taxon>Polyangiaceae</taxon>
        <taxon>Sorangium</taxon>
    </lineage>
</organism>
<proteinExistence type="predicted"/>
<evidence type="ECO:0000313" key="3">
    <source>
        <dbReference type="Proteomes" id="UP000002139"/>
    </source>
</evidence>
<dbReference type="Proteomes" id="UP000002139">
    <property type="component" value="Chromosome"/>
</dbReference>
<evidence type="ECO:0000259" key="1">
    <source>
        <dbReference type="Pfam" id="PF08241"/>
    </source>
</evidence>
<dbReference type="GO" id="GO:0061542">
    <property type="term" value="F:3-demethylubiquinol 3-O-methyltransferase activity"/>
    <property type="evidence" value="ECO:0007669"/>
    <property type="project" value="UniProtKB-EC"/>
</dbReference>
<dbReference type="KEGG" id="scl:sce1960"/>